<evidence type="ECO:0000313" key="2">
    <source>
        <dbReference type="Proteomes" id="UP000196386"/>
    </source>
</evidence>
<organism evidence="1 2">
    <name type="scientific">Anaerotruncus colihominis</name>
    <dbReference type="NCBI Taxonomy" id="169435"/>
    <lineage>
        <taxon>Bacteria</taxon>
        <taxon>Bacillati</taxon>
        <taxon>Bacillota</taxon>
        <taxon>Clostridia</taxon>
        <taxon>Eubacteriales</taxon>
        <taxon>Oscillospiraceae</taxon>
        <taxon>Anaerotruncus</taxon>
    </lineage>
</organism>
<evidence type="ECO:0000313" key="1">
    <source>
        <dbReference type="EMBL" id="OUP70740.1"/>
    </source>
</evidence>
<accession>A0A1Y4N4V3</accession>
<gene>
    <name evidence="1" type="ORF">B5F11_04655</name>
</gene>
<reference evidence="2" key="1">
    <citation type="submission" date="2017-04" db="EMBL/GenBank/DDBJ databases">
        <title>Function of individual gut microbiota members based on whole genome sequencing of pure cultures obtained from chicken caecum.</title>
        <authorList>
            <person name="Medvecky M."/>
            <person name="Cejkova D."/>
            <person name="Polansky O."/>
            <person name="Karasova D."/>
            <person name="Kubasova T."/>
            <person name="Cizek A."/>
            <person name="Rychlik I."/>
        </authorList>
    </citation>
    <scope>NUCLEOTIDE SEQUENCE [LARGE SCALE GENOMIC DNA]</scope>
    <source>
        <strain evidence="2">An175</strain>
    </source>
</reference>
<comment type="caution">
    <text evidence="1">The sequence shown here is derived from an EMBL/GenBank/DDBJ whole genome shotgun (WGS) entry which is preliminary data.</text>
</comment>
<proteinExistence type="predicted"/>
<sequence length="173" mass="19446">MARFRLHIWDAQKNRVLVAATKATRQDLEVTSDEPRWQTDWSSDYITSSGFDLYAFKTFTGELVALGAYEVRDGNLGVHIVYMEGQAESNLTIVEIPKYRGIGRALIAFGIKLSVDAGFNGDVTLDAKTPELARHYERDFGAVRIPGRDSSAAPRYLICDESAQMIFIDYLEE</sequence>
<dbReference type="EMBL" id="NFKP01000003">
    <property type="protein sequence ID" value="OUP70740.1"/>
    <property type="molecule type" value="Genomic_DNA"/>
</dbReference>
<dbReference type="AlphaFoldDB" id="A0A1Y4N4V3"/>
<evidence type="ECO:0008006" key="3">
    <source>
        <dbReference type="Google" id="ProtNLM"/>
    </source>
</evidence>
<protein>
    <recommendedName>
        <fullName evidence="3">N-acetyltransferase</fullName>
    </recommendedName>
</protein>
<name>A0A1Y4N4V3_9FIRM</name>
<dbReference type="Proteomes" id="UP000196386">
    <property type="component" value="Unassembled WGS sequence"/>
</dbReference>
<dbReference type="RefSeq" id="WP_006875760.1">
    <property type="nucleotide sequence ID" value="NZ_CP102255.1"/>
</dbReference>